<evidence type="ECO:0000313" key="4">
    <source>
        <dbReference type="EMBL" id="PWG06664.1"/>
    </source>
</evidence>
<keyword evidence="5" id="KW-1185">Reference proteome</keyword>
<dbReference type="Gene3D" id="2.60.120.260">
    <property type="entry name" value="Galactose-binding domain-like"/>
    <property type="match status" value="1"/>
</dbReference>
<proteinExistence type="predicted"/>
<comment type="caution">
    <text evidence="4">The sequence shown here is derived from an EMBL/GenBank/DDBJ whole genome shotgun (WGS) entry which is preliminary data.</text>
</comment>
<dbReference type="PANTHER" id="PTHR43817:SF1">
    <property type="entry name" value="HYDROLASE, FAMILY 43, PUTATIVE (AFU_ORTHOLOGUE AFUA_3G01660)-RELATED"/>
    <property type="match status" value="1"/>
</dbReference>
<dbReference type="EMBL" id="QFFG01000001">
    <property type="protein sequence ID" value="PWG06664.1"/>
    <property type="molecule type" value="Genomic_DNA"/>
</dbReference>
<protein>
    <recommendedName>
        <fullName evidence="3">Beta-mannosidase-like galactose-binding domain-containing protein</fullName>
    </recommendedName>
</protein>
<dbReference type="AlphaFoldDB" id="A0A2U2JEC1"/>
<dbReference type="InterPro" id="IPR008979">
    <property type="entry name" value="Galactose-bd-like_sf"/>
</dbReference>
<organism evidence="4 5">
    <name type="scientific">Polaribacter aquimarinus</name>
    <dbReference type="NCBI Taxonomy" id="2100726"/>
    <lineage>
        <taxon>Bacteria</taxon>
        <taxon>Pseudomonadati</taxon>
        <taxon>Bacteroidota</taxon>
        <taxon>Flavobacteriia</taxon>
        <taxon>Flavobacteriales</taxon>
        <taxon>Flavobacteriaceae</taxon>
    </lineage>
</organism>
<dbReference type="RefSeq" id="WP_109403572.1">
    <property type="nucleotide sequence ID" value="NZ_QFFG01000001.1"/>
</dbReference>
<feature type="domain" description="Beta-mannosidase-like galactose-binding" evidence="3">
    <location>
        <begin position="1009"/>
        <end position="1107"/>
    </location>
</feature>
<dbReference type="PANTHER" id="PTHR43817">
    <property type="entry name" value="GLYCOSYL HYDROLASE"/>
    <property type="match status" value="1"/>
</dbReference>
<evidence type="ECO:0000259" key="3">
    <source>
        <dbReference type="Pfam" id="PF22666"/>
    </source>
</evidence>
<evidence type="ECO:0000256" key="1">
    <source>
        <dbReference type="ARBA" id="ARBA00022729"/>
    </source>
</evidence>
<dbReference type="InterPro" id="IPR054593">
    <property type="entry name" value="Beta-mannosidase-like_N2"/>
</dbReference>
<evidence type="ECO:0000256" key="2">
    <source>
        <dbReference type="ARBA" id="ARBA00022801"/>
    </source>
</evidence>
<dbReference type="Pfam" id="PF22666">
    <property type="entry name" value="Glyco_hydro_2_N2"/>
    <property type="match status" value="1"/>
</dbReference>
<reference evidence="4 5" key="1">
    <citation type="submission" date="2018-05" db="EMBL/GenBank/DDBJ databases">
        <title>Polaribacter aquimarinus sp. nov., isolated from sediment in a sediment of sea.</title>
        <authorList>
            <person name="Lu D."/>
        </authorList>
    </citation>
    <scope>NUCLEOTIDE SEQUENCE [LARGE SCALE GENOMIC DNA]</scope>
    <source>
        <strain evidence="4 5">ZY113</strain>
    </source>
</reference>
<dbReference type="Pfam" id="PF17132">
    <property type="entry name" value="Glyco_hydro_106"/>
    <property type="match status" value="2"/>
</dbReference>
<dbReference type="GO" id="GO:0004553">
    <property type="term" value="F:hydrolase activity, hydrolyzing O-glycosyl compounds"/>
    <property type="evidence" value="ECO:0007669"/>
    <property type="project" value="UniProtKB-ARBA"/>
</dbReference>
<keyword evidence="2" id="KW-0378">Hydrolase</keyword>
<evidence type="ECO:0000313" key="5">
    <source>
        <dbReference type="Proteomes" id="UP000245670"/>
    </source>
</evidence>
<name>A0A2U2JEC1_9FLAO</name>
<dbReference type="Proteomes" id="UP000245670">
    <property type="component" value="Unassembled WGS sequence"/>
</dbReference>
<accession>A0A2U2JEC1</accession>
<dbReference type="NCBIfam" id="NF045579">
    <property type="entry name" value="rhamnoside_JR"/>
    <property type="match status" value="1"/>
</dbReference>
<gene>
    <name evidence="4" type="ORF">DIS07_02170</name>
</gene>
<sequence length="1165" mass="131230">MKKLVILGILFLCFGCNNPSLEKEKQTLTLEAGFQTPPNQAKARTWWHWISGNVSKSGITKDLEAMKSVGIQEAQLFNVHLGFPKGGITYLSEEWLDLFHFAASEAKRLDLELAFHNSAGWSSSGGPWVTEENAMQTVVFSELIVDGEQEFKGQIPKPKTKFSYYQDIAVLAFPKPKASVKIDGLDYKILSDRIRNHLLPDTKEIPNAAIIQKESIIDITSKFSENGILEWKVPKGEWVILRIGHTPNGAKNRPAVDGGHGFEVDKMSTAALDDYWNKGVQPILNKLEDLVGETVKNCLIDSYEVGSQNWTSGFEDEFQKLRGYNLTSYLPTLAGYYVESGEITERFQWDFRRTIGDLIAENYYGHFAELCYKNKLKFSVEPYWGPFDNMQVGAKGDIVMCEFWSGGYPFFDSSKFVSSIAHLNGSSIVGAESFTGIGGWDKHPATIKSIGDKAWAEGITRFIFHTYVHQPWDIGPGMALSYHGFDLNRLNTWWTQSKSYLDYIAKSQYLLQQGTNVADVLVFTGDSSPNTAFLLPELKKSGYDYDLIGANKLAELSVKNGKIVTKFGVAYEVLLLPESNWITPKTLKIIEALVKDGAKIIGKRPKKSPSLTNYLQNDVVIKNTAKKLWDSNSIKDISINQFLEENKIIPDFSVENGSKDDISFIHRKTAEADIFFIANTKKESREIVGRFKVEDKQPELWNAETGEIKKVAVWKSNEDGTISIPLNLDSEQSIFVIFKENSEDKNHIVNADVKLEKPKPKPTPLSNLKIIKAEYGNFLQEGLVDITDKVAAKVNGGALNFQMSRGFCDCDPAMGYVKEFRMEYQIGDKVEHIHAEEREFVKIDAGNQPLKIISAVFGKFKAETKGVPKNFEAFDVTKDIEKQVTSGNLNIKISDELVNGKALKNANNFLKITFETDGNSRTAIIPEGNFLNLNRSIPSSEIYKIKGNTIWKTPFSGSLSYTKASGKSKQIKVKVPQPKELSENWDVTFPLKNGPALKKHFKTLSSWSEVTEEEIQHFSGTAIYEKEFTLSKKHLCKENAFELDLGSVAIVAEVFINDIKVSTLWKAPFRVAIDDYVKKGNNTLKIKITNLWVNRLIGDEKEPLDYQRRGNKTKALPSWLSNPESRDSKRKTFSSWKHWKKNDALKMSGLLGPVKINIYKVKPLK</sequence>
<dbReference type="OrthoDB" id="9761519at2"/>
<keyword evidence="1" id="KW-0732">Signal</keyword>
<dbReference type="SUPFAM" id="SSF49785">
    <property type="entry name" value="Galactose-binding domain-like"/>
    <property type="match status" value="1"/>
</dbReference>